<protein>
    <submittedName>
        <fullName evidence="1">Signal transduction histidine kinase</fullName>
    </submittedName>
</protein>
<dbReference type="Proteomes" id="UP000700732">
    <property type="component" value="Unassembled WGS sequence"/>
</dbReference>
<dbReference type="EMBL" id="VFIA01000005">
    <property type="protein sequence ID" value="MBC3790684.1"/>
    <property type="molecule type" value="Genomic_DNA"/>
</dbReference>
<organism evidence="1 2">
    <name type="scientific">Spirosoma utsteinense</name>
    <dbReference type="NCBI Taxonomy" id="2585773"/>
    <lineage>
        <taxon>Bacteria</taxon>
        <taxon>Pseudomonadati</taxon>
        <taxon>Bacteroidota</taxon>
        <taxon>Cytophagia</taxon>
        <taxon>Cytophagales</taxon>
        <taxon>Cytophagaceae</taxon>
        <taxon>Spirosoma</taxon>
    </lineage>
</organism>
<comment type="caution">
    <text evidence="1">The sequence shown here is derived from an EMBL/GenBank/DDBJ whole genome shotgun (WGS) entry which is preliminary data.</text>
</comment>
<reference evidence="1 2" key="1">
    <citation type="submission" date="2019-06" db="EMBL/GenBank/DDBJ databases">
        <title>Spirosoma utsteinense sp. nov. isolated from Antarctic ice-free soils.</title>
        <authorList>
            <person name="Tahon G."/>
        </authorList>
    </citation>
    <scope>NUCLEOTIDE SEQUENCE [LARGE SCALE GENOMIC DNA]</scope>
    <source>
        <strain evidence="1 2">LMG 31447</strain>
    </source>
</reference>
<evidence type="ECO:0000313" key="1">
    <source>
        <dbReference type="EMBL" id="MBC3790684.1"/>
    </source>
</evidence>
<dbReference type="GO" id="GO:0016301">
    <property type="term" value="F:kinase activity"/>
    <property type="evidence" value="ECO:0007669"/>
    <property type="project" value="UniProtKB-KW"/>
</dbReference>
<accession>A0ABR6W384</accession>
<proteinExistence type="predicted"/>
<evidence type="ECO:0000313" key="2">
    <source>
        <dbReference type="Proteomes" id="UP000700732"/>
    </source>
</evidence>
<sequence length="285" mass="32107">MSTVLAFKYRLIYESLSRFSSALSRSTTLDQVRQCLQGQIKYLFDYQLVRFSFYQQGYYVTFSLVPTGSNVVCGSAGLLWKHEQILSESHVPAILDDAALIADSLQPSQLRLPEKPTQIWGWHVAFSADSGLIVSVFSGGDRQFQPADVPILRIAVENLYAKILSIKLIEELGSKQQELQLALSNLQEKNDVIAQLVATQEAVIQYRTQELEHKNTRLLEVSRQHAHTIREPLSRILSLAYLMETFSAEEIMEEMMPMLVVTSHDLDKALQQIISSIDADLTTAG</sequence>
<keyword evidence="1" id="KW-0808">Transferase</keyword>
<dbReference type="RefSeq" id="WP_186736504.1">
    <property type="nucleotide sequence ID" value="NZ_VFIA01000005.1"/>
</dbReference>
<keyword evidence="2" id="KW-1185">Reference proteome</keyword>
<name>A0ABR6W384_9BACT</name>
<keyword evidence="1" id="KW-0418">Kinase</keyword>
<gene>
    <name evidence="1" type="ORF">FH603_1174</name>
</gene>